<dbReference type="InterPro" id="IPR029045">
    <property type="entry name" value="ClpP/crotonase-like_dom_sf"/>
</dbReference>
<name>A0ABD5ZLS0_9EURY</name>
<dbReference type="CDD" id="cd06558">
    <property type="entry name" value="crotonase-like"/>
    <property type="match status" value="1"/>
</dbReference>
<keyword evidence="1" id="KW-0456">Lyase</keyword>
<gene>
    <name evidence="2" type="ORF">ACFQJ4_03965</name>
</gene>
<dbReference type="EMBL" id="JBHTAP010000001">
    <property type="protein sequence ID" value="MFC7234469.1"/>
    <property type="molecule type" value="Genomic_DNA"/>
</dbReference>
<reference evidence="2 3" key="1">
    <citation type="journal article" date="2019" name="Int. J. Syst. Evol. Microbiol.">
        <title>The Global Catalogue of Microorganisms (GCM) 10K type strain sequencing project: providing services to taxonomists for standard genome sequencing and annotation.</title>
        <authorList>
            <consortium name="The Broad Institute Genomics Platform"/>
            <consortium name="The Broad Institute Genome Sequencing Center for Infectious Disease"/>
            <person name="Wu L."/>
            <person name="Ma J."/>
        </authorList>
    </citation>
    <scope>NUCLEOTIDE SEQUENCE [LARGE SCALE GENOMIC DNA]</scope>
    <source>
        <strain evidence="2 3">DT85</strain>
    </source>
</reference>
<sequence length="262" mass="28190">MEAIGGGLATLDIDDHRADVTLSRPEKRNAMTTDLMKDLALALERADAHEDVRSIALLGEGPVFCAGMDLHMMRSRGDPDSGVERDTFPDLLDTLDSVSVPTVAGIKRAAPAGAFELTLPCDFRVLGSEATYGVIEVKLGTFPHGGATQRLPRLVGLAKAKELVLSGEFIDPAEAEACGLVNEVVPDEEVDDAARALADSLAENAPLGMERAKRALNAALDTPLDEGLQLERALGREIDDTHDYREGFEARIEDREPTFEGR</sequence>
<dbReference type="Gene3D" id="1.10.12.10">
    <property type="entry name" value="Lyase 2-enoyl-coa Hydratase, Chain A, domain 2"/>
    <property type="match status" value="1"/>
</dbReference>
<dbReference type="InterPro" id="IPR014748">
    <property type="entry name" value="Enoyl-CoA_hydra_C"/>
</dbReference>
<accession>A0ABD5ZLS0</accession>
<organism evidence="2 3">
    <name type="scientific">Halosegnis marinus</name>
    <dbReference type="NCBI Taxonomy" id="3034023"/>
    <lineage>
        <taxon>Archaea</taxon>
        <taxon>Methanobacteriati</taxon>
        <taxon>Methanobacteriota</taxon>
        <taxon>Stenosarchaea group</taxon>
        <taxon>Halobacteria</taxon>
        <taxon>Halobacteriales</taxon>
        <taxon>Natronomonadaceae</taxon>
        <taxon>Halosegnis</taxon>
    </lineage>
</organism>
<dbReference type="Proteomes" id="UP001596398">
    <property type="component" value="Unassembled WGS sequence"/>
</dbReference>
<dbReference type="Pfam" id="PF00378">
    <property type="entry name" value="ECH_1"/>
    <property type="match status" value="1"/>
</dbReference>
<dbReference type="PANTHER" id="PTHR11941:SF54">
    <property type="entry name" value="ENOYL-COA HYDRATASE, MITOCHONDRIAL"/>
    <property type="match status" value="1"/>
</dbReference>
<dbReference type="InterPro" id="IPR001753">
    <property type="entry name" value="Enoyl-CoA_hydra/iso"/>
</dbReference>
<dbReference type="GeneID" id="79266136"/>
<evidence type="ECO:0000256" key="1">
    <source>
        <dbReference type="ARBA" id="ARBA00023239"/>
    </source>
</evidence>
<proteinExistence type="predicted"/>
<evidence type="ECO:0000313" key="2">
    <source>
        <dbReference type="EMBL" id="MFC7234469.1"/>
    </source>
</evidence>
<dbReference type="PANTHER" id="PTHR11941">
    <property type="entry name" value="ENOYL-COA HYDRATASE-RELATED"/>
    <property type="match status" value="1"/>
</dbReference>
<dbReference type="SUPFAM" id="SSF52096">
    <property type="entry name" value="ClpP/crotonase"/>
    <property type="match status" value="1"/>
</dbReference>
<dbReference type="GO" id="GO:0016829">
    <property type="term" value="F:lyase activity"/>
    <property type="evidence" value="ECO:0007669"/>
    <property type="project" value="UniProtKB-KW"/>
</dbReference>
<dbReference type="AlphaFoldDB" id="A0ABD5ZLS0"/>
<protein>
    <submittedName>
        <fullName evidence="2">Enoyl-CoA hydratase/isomerase family protein</fullName>
    </submittedName>
</protein>
<dbReference type="Gene3D" id="3.90.226.10">
    <property type="entry name" value="2-enoyl-CoA Hydratase, Chain A, domain 1"/>
    <property type="match status" value="1"/>
</dbReference>
<evidence type="ECO:0000313" key="3">
    <source>
        <dbReference type="Proteomes" id="UP001596398"/>
    </source>
</evidence>
<dbReference type="RefSeq" id="WP_276235476.1">
    <property type="nucleotide sequence ID" value="NZ_CP119802.1"/>
</dbReference>
<comment type="caution">
    <text evidence="2">The sequence shown here is derived from an EMBL/GenBank/DDBJ whole genome shotgun (WGS) entry which is preliminary data.</text>
</comment>
<keyword evidence="3" id="KW-1185">Reference proteome</keyword>